<evidence type="ECO:0000313" key="2">
    <source>
        <dbReference type="Proteomes" id="UP001501138"/>
    </source>
</evidence>
<dbReference type="PANTHER" id="PTHR24104">
    <property type="entry name" value="E3 UBIQUITIN-PROTEIN LIGASE NHLRC1-RELATED"/>
    <property type="match status" value="1"/>
</dbReference>
<accession>A0ABP4VYX0</accession>
<dbReference type="SUPFAM" id="SSF101898">
    <property type="entry name" value="NHL repeat"/>
    <property type="match status" value="1"/>
</dbReference>
<protein>
    <recommendedName>
        <fullName evidence="3">NHL repeat-containing protein</fullName>
    </recommendedName>
</protein>
<comment type="caution">
    <text evidence="1">The sequence shown here is derived from an EMBL/GenBank/DDBJ whole genome shotgun (WGS) entry which is preliminary data.</text>
</comment>
<organism evidence="1 2">
    <name type="scientific">Isoptericola hypogeus</name>
    <dbReference type="NCBI Taxonomy" id="300179"/>
    <lineage>
        <taxon>Bacteria</taxon>
        <taxon>Bacillati</taxon>
        <taxon>Actinomycetota</taxon>
        <taxon>Actinomycetes</taxon>
        <taxon>Micrococcales</taxon>
        <taxon>Promicromonosporaceae</taxon>
        <taxon>Isoptericola</taxon>
    </lineage>
</organism>
<dbReference type="EMBL" id="BAAAPM010000009">
    <property type="protein sequence ID" value="GAA1737572.1"/>
    <property type="molecule type" value="Genomic_DNA"/>
</dbReference>
<reference evidence="2" key="1">
    <citation type="journal article" date="2019" name="Int. J. Syst. Evol. Microbiol.">
        <title>The Global Catalogue of Microorganisms (GCM) 10K type strain sequencing project: providing services to taxonomists for standard genome sequencing and annotation.</title>
        <authorList>
            <consortium name="The Broad Institute Genomics Platform"/>
            <consortium name="The Broad Institute Genome Sequencing Center for Infectious Disease"/>
            <person name="Wu L."/>
            <person name="Ma J."/>
        </authorList>
    </citation>
    <scope>NUCLEOTIDE SEQUENCE [LARGE SCALE GENOMIC DNA]</scope>
    <source>
        <strain evidence="2">JCM 15589</strain>
    </source>
</reference>
<dbReference type="Proteomes" id="UP001501138">
    <property type="component" value="Unassembled WGS sequence"/>
</dbReference>
<name>A0ABP4VYX0_9MICO</name>
<dbReference type="Gene3D" id="2.120.10.30">
    <property type="entry name" value="TolB, C-terminal domain"/>
    <property type="match status" value="2"/>
</dbReference>
<dbReference type="InterPro" id="IPR011042">
    <property type="entry name" value="6-blade_b-propeller_TolB-like"/>
</dbReference>
<dbReference type="PANTHER" id="PTHR24104:SF25">
    <property type="entry name" value="PROTEIN LIN-41"/>
    <property type="match status" value="1"/>
</dbReference>
<dbReference type="InterPro" id="IPR050952">
    <property type="entry name" value="TRIM-NHL_E3_ligases"/>
</dbReference>
<evidence type="ECO:0000313" key="1">
    <source>
        <dbReference type="EMBL" id="GAA1737572.1"/>
    </source>
</evidence>
<gene>
    <name evidence="1" type="ORF">GCM10009809_35820</name>
</gene>
<proteinExistence type="predicted"/>
<sequence>MPLPRPAEAATVLDDTEYLREIIAVDEPGETAWAHHGVAVAPDGAIHTADAQARHLVIIRGDDLERVPFPGTELHGLAVDADGETWIADTGYKPERTTEGGYEGDPVRGRVLRLSGDGDVSAELVGPETWRPCDVALSAFGADDARIWVADGYGDSMVYAFTVAGDLLWKSDGEGTGTRFRQPHAIVVDSRSTTSSLLVADRLNRRIVRLTLDGEFLGDFGQSALTSPSGFALDGERLLITELDGRVVAFGPDDEVLGSIGTPLRRPPAAWPNVARGGAIERPTSLGEFRAPHGIAATADGHVIVTEWVIGGRITRLVPRASA</sequence>
<evidence type="ECO:0008006" key="3">
    <source>
        <dbReference type="Google" id="ProtNLM"/>
    </source>
</evidence>
<dbReference type="RefSeq" id="WP_344250112.1">
    <property type="nucleotide sequence ID" value="NZ_BAAAPM010000009.1"/>
</dbReference>
<keyword evidence="2" id="KW-1185">Reference proteome</keyword>